<keyword evidence="2" id="KW-0132">Cell division</keyword>
<dbReference type="GO" id="GO:0009898">
    <property type="term" value="C:cytoplasmic side of plasma membrane"/>
    <property type="evidence" value="ECO:0007669"/>
    <property type="project" value="TreeGrafter"/>
</dbReference>
<keyword evidence="2" id="KW-0131">Cell cycle</keyword>
<feature type="region of interest" description="Disordered" evidence="1">
    <location>
        <begin position="213"/>
        <end position="235"/>
    </location>
</feature>
<keyword evidence="3" id="KW-1185">Reference proteome</keyword>
<evidence type="ECO:0000313" key="3">
    <source>
        <dbReference type="Proteomes" id="UP000019364"/>
    </source>
</evidence>
<dbReference type="InterPro" id="IPR043129">
    <property type="entry name" value="ATPase_NBD"/>
</dbReference>
<organism evidence="2 3">
    <name type="scientific">Paenibacillus pini JCM 16418</name>
    <dbReference type="NCBI Taxonomy" id="1236976"/>
    <lineage>
        <taxon>Bacteria</taxon>
        <taxon>Bacillati</taxon>
        <taxon>Bacillota</taxon>
        <taxon>Bacilli</taxon>
        <taxon>Bacillales</taxon>
        <taxon>Paenibacillaceae</taxon>
        <taxon>Paenibacillus</taxon>
    </lineage>
</organism>
<dbReference type="NCBIfam" id="TIGR01174">
    <property type="entry name" value="ftsA"/>
    <property type="match status" value="1"/>
</dbReference>
<dbReference type="STRING" id="1236976.JCM16418_1083"/>
<protein>
    <submittedName>
        <fullName evidence="2">Cell division protein FtsA</fullName>
    </submittedName>
</protein>
<reference evidence="2 3" key="1">
    <citation type="journal article" date="2014" name="Genome Announc.">
        <title>Draft Genome Sequence of Paenibacillus pini JCM 16418T, Isolated from the Rhizosphere of Pine Tree.</title>
        <authorList>
            <person name="Yuki M."/>
            <person name="Oshima K."/>
            <person name="Suda W."/>
            <person name="Oshida Y."/>
            <person name="Kitamura K."/>
            <person name="Iida Y."/>
            <person name="Hattori M."/>
            <person name="Ohkuma M."/>
        </authorList>
    </citation>
    <scope>NUCLEOTIDE SEQUENCE [LARGE SCALE GENOMIC DNA]</scope>
    <source>
        <strain evidence="2 3">JCM 16418</strain>
    </source>
</reference>
<name>W7YXI6_9BACL</name>
<dbReference type="AlphaFoldDB" id="W7YXI6"/>
<gene>
    <name evidence="2" type="ORF">JCM16418_1083</name>
</gene>
<dbReference type="GO" id="GO:0051301">
    <property type="term" value="P:cell division"/>
    <property type="evidence" value="ECO:0007669"/>
    <property type="project" value="UniProtKB-KW"/>
</dbReference>
<evidence type="ECO:0000313" key="2">
    <source>
        <dbReference type="EMBL" id="GAF07094.1"/>
    </source>
</evidence>
<dbReference type="InterPro" id="IPR050696">
    <property type="entry name" value="FtsA/MreB"/>
</dbReference>
<sequence>MRCVEKSGLKIKDLVLMSLGAGQLALSKDEKTMGSVLVDIGAGSTTVAIFEGGAIVATSTLPIGGEFVTNDIAYGLRTLTDQAEKVKLKYGCALMDDAAVDVTFKVVRIGSNVEKEFNQEDLAAIVEPRVQEIFHMIGQEVKRLGYNELPGGYILTGGTVSMPGVLQVAQSELAASVRIAVPDYIGVRDPGYTSGVGVLHNVIRNIRVRSASSMNTKKPVNRTKANPVTNPETTQKPGLIERLKNMFSEFI</sequence>
<proteinExistence type="predicted"/>
<dbReference type="Proteomes" id="UP000019364">
    <property type="component" value="Unassembled WGS sequence"/>
</dbReference>
<comment type="caution">
    <text evidence="2">The sequence shown here is derived from an EMBL/GenBank/DDBJ whole genome shotgun (WGS) entry which is preliminary data.</text>
</comment>
<dbReference type="Gene3D" id="3.30.420.40">
    <property type="match status" value="1"/>
</dbReference>
<dbReference type="InterPro" id="IPR020823">
    <property type="entry name" value="Cell_div_FtsA"/>
</dbReference>
<dbReference type="SUPFAM" id="SSF53067">
    <property type="entry name" value="Actin-like ATPase domain"/>
    <property type="match status" value="1"/>
</dbReference>
<accession>W7YXI6</accession>
<dbReference type="eggNOG" id="COG0849">
    <property type="taxonomic scope" value="Bacteria"/>
</dbReference>
<evidence type="ECO:0000256" key="1">
    <source>
        <dbReference type="SAM" id="MobiDB-lite"/>
    </source>
</evidence>
<dbReference type="PANTHER" id="PTHR32432:SF4">
    <property type="entry name" value="CELL DIVISION PROTEIN FTSA"/>
    <property type="match status" value="1"/>
</dbReference>
<dbReference type="PANTHER" id="PTHR32432">
    <property type="entry name" value="CELL DIVISION PROTEIN FTSA-RELATED"/>
    <property type="match status" value="1"/>
</dbReference>
<dbReference type="GO" id="GO:0032153">
    <property type="term" value="C:cell division site"/>
    <property type="evidence" value="ECO:0007669"/>
    <property type="project" value="TreeGrafter"/>
</dbReference>
<dbReference type="EMBL" id="BAVZ01000002">
    <property type="protein sequence ID" value="GAF07094.1"/>
    <property type="molecule type" value="Genomic_DNA"/>
</dbReference>
<dbReference type="Pfam" id="PF14450">
    <property type="entry name" value="FtsA"/>
    <property type="match status" value="1"/>
</dbReference>